<evidence type="ECO:0000259" key="3">
    <source>
        <dbReference type="PROSITE" id="PS00036"/>
    </source>
</evidence>
<reference evidence="4 5" key="2">
    <citation type="journal article" date="2021" name="Curr. Genet.">
        <title>Genetic response to nitrogen starvation in the aggressive Eucalyptus foliar pathogen Teratosphaeria destructans.</title>
        <authorList>
            <person name="Havenga M."/>
            <person name="Wingfield B.D."/>
            <person name="Wingfield M.J."/>
            <person name="Dreyer L.L."/>
            <person name="Roets F."/>
            <person name="Aylward J."/>
        </authorList>
    </citation>
    <scope>NUCLEOTIDE SEQUENCE [LARGE SCALE GENOMIC DNA]</scope>
    <source>
        <strain evidence="4">CMW44962</strain>
    </source>
</reference>
<dbReference type="Gene3D" id="3.30.160.60">
    <property type="entry name" value="Classic Zinc Finger"/>
    <property type="match status" value="1"/>
</dbReference>
<keyword evidence="1" id="KW-0175">Coiled coil</keyword>
<evidence type="ECO:0000313" key="5">
    <source>
        <dbReference type="Proteomes" id="UP001138500"/>
    </source>
</evidence>
<dbReference type="EMBL" id="RIBY02000358">
    <property type="protein sequence ID" value="KAH9843417.1"/>
    <property type="molecule type" value="Genomic_DNA"/>
</dbReference>
<gene>
    <name evidence="4" type="ORF">Tdes44962_MAKER07424</name>
</gene>
<dbReference type="InterPro" id="IPR046347">
    <property type="entry name" value="bZIP_sf"/>
</dbReference>
<proteinExistence type="predicted"/>
<feature type="domain" description="BZIP" evidence="3">
    <location>
        <begin position="176"/>
        <end position="190"/>
    </location>
</feature>
<feature type="compositionally biased region" description="Low complexity" evidence="2">
    <location>
        <begin position="105"/>
        <end position="116"/>
    </location>
</feature>
<feature type="coiled-coil region" evidence="1">
    <location>
        <begin position="188"/>
        <end position="222"/>
    </location>
</feature>
<dbReference type="Pfam" id="PF07716">
    <property type="entry name" value="bZIP_2"/>
    <property type="match status" value="1"/>
</dbReference>
<keyword evidence="5" id="KW-1185">Reference proteome</keyword>
<dbReference type="GO" id="GO:0003700">
    <property type="term" value="F:DNA-binding transcription factor activity"/>
    <property type="evidence" value="ECO:0007669"/>
    <property type="project" value="InterPro"/>
</dbReference>
<accession>A0A9W7SZL5</accession>
<evidence type="ECO:0000256" key="1">
    <source>
        <dbReference type="SAM" id="Coils"/>
    </source>
</evidence>
<dbReference type="AlphaFoldDB" id="A0A9W7SZL5"/>
<protein>
    <submittedName>
        <fullName evidence="4">Basic region leucine zipper</fullName>
    </submittedName>
</protein>
<evidence type="ECO:0000313" key="4">
    <source>
        <dbReference type="EMBL" id="KAH9843417.1"/>
    </source>
</evidence>
<feature type="region of interest" description="Disordered" evidence="2">
    <location>
        <begin position="105"/>
        <end position="167"/>
    </location>
</feature>
<feature type="compositionally biased region" description="Polar residues" evidence="2">
    <location>
        <begin position="48"/>
        <end position="69"/>
    </location>
</feature>
<dbReference type="CDD" id="cd12193">
    <property type="entry name" value="bZIP_GCN4"/>
    <property type="match status" value="1"/>
</dbReference>
<dbReference type="InterPro" id="IPR004827">
    <property type="entry name" value="bZIP"/>
</dbReference>
<sequence length="226" mass="24104">MGVKAEPNVAYHSTFGDLSSSGGGGFTSEFTAVDSALGPTVSPKDIFNTDSVPPSTSFTNLTTPGSTYLDTPDDSFETSPMYESFDTSKTWSSLFPEEDVSFAPSMARTTSASSASQIVVHPGGESLQRKRSSATNSPATFSPAVKHSSVAGVNARKRDKPLPPILVDENDPVALKRARNTAAARKSRAKKVLERDDLETQIANLKAEVEKYKSLARAHGAEVDEE</sequence>
<feature type="region of interest" description="Disordered" evidence="2">
    <location>
        <begin position="41"/>
        <end position="82"/>
    </location>
</feature>
<dbReference type="PROSITE" id="PS00036">
    <property type="entry name" value="BZIP_BASIC"/>
    <property type="match status" value="1"/>
</dbReference>
<reference evidence="4 5" key="1">
    <citation type="journal article" date="2018" name="IMA Fungus">
        <title>IMA Genome-F 10: Nine draft genome sequences of Claviceps purpurea s.lat., including C. arundinis, C. humidiphila, and C. cf. spartinae, pseudomolecules for the pitch canker pathogen Fusarium circinatum, draft genome of Davidsoniella eucalypti, Grosmannia galeiformis, Quambalaria eucalypti, and Teratosphaeria destructans.</title>
        <authorList>
            <person name="Wingfield B.D."/>
            <person name="Liu M."/>
            <person name="Nguyen H.D."/>
            <person name="Lane F.A."/>
            <person name="Morgan S.W."/>
            <person name="De Vos L."/>
            <person name="Wilken P.M."/>
            <person name="Duong T.A."/>
            <person name="Aylward J."/>
            <person name="Coetzee M.P."/>
            <person name="Dadej K."/>
            <person name="De Beer Z.W."/>
            <person name="Findlay W."/>
            <person name="Havenga M."/>
            <person name="Kolarik M."/>
            <person name="Menzies J.G."/>
            <person name="Naidoo K."/>
            <person name="Pochopski O."/>
            <person name="Shoukouhi P."/>
            <person name="Santana Q.C."/>
            <person name="Seifert K.A."/>
            <person name="Soal N."/>
            <person name="Steenkamp E.T."/>
            <person name="Tatham C.T."/>
            <person name="van der Nest M.A."/>
            <person name="Wingfield M.J."/>
        </authorList>
    </citation>
    <scope>NUCLEOTIDE SEQUENCE [LARGE SCALE GENOMIC DNA]</scope>
    <source>
        <strain evidence="4">CMW44962</strain>
    </source>
</reference>
<dbReference type="Proteomes" id="UP001138500">
    <property type="component" value="Unassembled WGS sequence"/>
</dbReference>
<dbReference type="OrthoDB" id="5419235at2759"/>
<dbReference type="SUPFAM" id="SSF57959">
    <property type="entry name" value="Leucine zipper domain"/>
    <property type="match status" value="1"/>
</dbReference>
<organism evidence="4 5">
    <name type="scientific">Teratosphaeria destructans</name>
    <dbReference type="NCBI Taxonomy" id="418781"/>
    <lineage>
        <taxon>Eukaryota</taxon>
        <taxon>Fungi</taxon>
        <taxon>Dikarya</taxon>
        <taxon>Ascomycota</taxon>
        <taxon>Pezizomycotina</taxon>
        <taxon>Dothideomycetes</taxon>
        <taxon>Dothideomycetidae</taxon>
        <taxon>Mycosphaerellales</taxon>
        <taxon>Teratosphaeriaceae</taxon>
        <taxon>Teratosphaeria</taxon>
    </lineage>
</organism>
<evidence type="ECO:0000256" key="2">
    <source>
        <dbReference type="SAM" id="MobiDB-lite"/>
    </source>
</evidence>
<comment type="caution">
    <text evidence="4">The sequence shown here is derived from an EMBL/GenBank/DDBJ whole genome shotgun (WGS) entry which is preliminary data.</text>
</comment>
<name>A0A9W7SZL5_9PEZI</name>